<name>A0A1M6H1B4_9FLAO</name>
<gene>
    <name evidence="1" type="ORF">SAMN04487908_11081</name>
</gene>
<evidence type="ECO:0000313" key="2">
    <source>
        <dbReference type="Proteomes" id="UP000184172"/>
    </source>
</evidence>
<dbReference type="OrthoDB" id="839908at2"/>
<sequence length="338" mass="40636">MSVRIKVLDEILNHGLRPWLDHNSLDEIFYSKFHSLKEYRSRHPLQFEIKFERPFDNKTKYYNLLIRNAIKSHFDTIYEAMVEDRNENLIHYYLNDILNKRLKTHLKDLGKLLKEKDFTLSYIDPKNTSYQLDQVHKANTFIMQLLKIALMQLYLEVQETFKEWVNDEFIVEDFYTQLLNEPIPDKLPIKKNEIIEVEPEPSLRPKANLKEKPIQFYSFFYKQYNTNPDKLQDLWVSLKHNNFIHPDTHLSSFKKIFSGTEINTPITWTGLPSDLYYFIKRIHTDLKLVEYLKLKIWEVTVICFVDENGQPFQRNQFRSLKRPNLTGDKIDNIVNLLK</sequence>
<reference evidence="2" key="1">
    <citation type="submission" date="2016-11" db="EMBL/GenBank/DDBJ databases">
        <authorList>
            <person name="Varghese N."/>
            <person name="Submissions S."/>
        </authorList>
    </citation>
    <scope>NUCLEOTIDE SEQUENCE [LARGE SCALE GENOMIC DNA]</scope>
    <source>
        <strain evidence="2">DSM 26349</strain>
    </source>
</reference>
<protein>
    <submittedName>
        <fullName evidence="1">Uncharacterized protein</fullName>
    </submittedName>
</protein>
<dbReference type="AlphaFoldDB" id="A0A1M6H1B4"/>
<keyword evidence="2" id="KW-1185">Reference proteome</keyword>
<proteinExistence type="predicted"/>
<evidence type="ECO:0000313" key="1">
    <source>
        <dbReference type="EMBL" id="SHJ15998.1"/>
    </source>
</evidence>
<dbReference type="EMBL" id="FQYV01000010">
    <property type="protein sequence ID" value="SHJ15998.1"/>
    <property type="molecule type" value="Genomic_DNA"/>
</dbReference>
<dbReference type="STRING" id="797419.SAMN05216556_11098"/>
<organism evidence="1 2">
    <name type="scientific">Aequorivita viscosa</name>
    <dbReference type="NCBI Taxonomy" id="797419"/>
    <lineage>
        <taxon>Bacteria</taxon>
        <taxon>Pseudomonadati</taxon>
        <taxon>Bacteroidota</taxon>
        <taxon>Flavobacteriia</taxon>
        <taxon>Flavobacteriales</taxon>
        <taxon>Flavobacteriaceae</taxon>
        <taxon>Aequorivita</taxon>
    </lineage>
</organism>
<accession>A0A1M6H1B4</accession>
<dbReference type="RefSeq" id="WP_073217665.1">
    <property type="nucleotide sequence ID" value="NZ_FNNS01000010.1"/>
</dbReference>
<dbReference type="Proteomes" id="UP000184172">
    <property type="component" value="Unassembled WGS sequence"/>
</dbReference>